<feature type="binding site" evidence="7 10">
    <location>
        <position position="368"/>
    </location>
    <ligand>
        <name>Mg(2+)</name>
        <dbReference type="ChEBI" id="CHEBI:18420"/>
    </ligand>
</feature>
<keyword evidence="6 7" id="KW-0315">Glutamine amidotransferase</keyword>
<proteinExistence type="inferred from homology"/>
<comment type="function">
    <text evidence="7">Catalyzes the formation of phosphoribosylamine from phosphoribosylpyrophosphate (PRPP) and glutamine.</text>
</comment>
<comment type="cofactor">
    <cofactor evidence="7 10">
        <name>Mg(2+)</name>
        <dbReference type="ChEBI" id="CHEBI:18420"/>
    </cofactor>
    <text evidence="7 10">Binds 1 Mg(2+) ion per subunit.</text>
</comment>
<accession>A0A1M5WL20</accession>
<dbReference type="InterPro" id="IPR000836">
    <property type="entry name" value="PRTase_dom"/>
</dbReference>
<dbReference type="InterPro" id="IPR005854">
    <property type="entry name" value="PurF"/>
</dbReference>
<dbReference type="OrthoDB" id="9801213at2"/>
<comment type="similarity">
    <text evidence="2 7 8">In the C-terminal section; belongs to the purine/pyrimidine phosphoribosyltransferase family.</text>
</comment>
<dbReference type="InterPro" id="IPR029055">
    <property type="entry name" value="Ntn_hydrolases_N"/>
</dbReference>
<comment type="catalytic activity">
    <reaction evidence="7 8">
        <text>5-phospho-beta-D-ribosylamine + L-glutamate + diphosphate = 5-phospho-alpha-D-ribose 1-diphosphate + L-glutamine + H2O</text>
        <dbReference type="Rhea" id="RHEA:14905"/>
        <dbReference type="ChEBI" id="CHEBI:15377"/>
        <dbReference type="ChEBI" id="CHEBI:29985"/>
        <dbReference type="ChEBI" id="CHEBI:33019"/>
        <dbReference type="ChEBI" id="CHEBI:58017"/>
        <dbReference type="ChEBI" id="CHEBI:58359"/>
        <dbReference type="ChEBI" id="CHEBI:58681"/>
        <dbReference type="EC" id="2.4.2.14"/>
    </reaction>
</comment>
<keyword evidence="3 7" id="KW-0328">Glycosyltransferase</keyword>
<evidence type="ECO:0000313" key="12">
    <source>
        <dbReference type="EMBL" id="SHH88177.1"/>
    </source>
</evidence>
<dbReference type="PANTHER" id="PTHR11907">
    <property type="entry name" value="AMIDOPHOSPHORIBOSYLTRANSFERASE"/>
    <property type="match status" value="1"/>
</dbReference>
<dbReference type="EMBL" id="FQXE01000005">
    <property type="protein sequence ID" value="SHH88177.1"/>
    <property type="molecule type" value="Genomic_DNA"/>
</dbReference>
<dbReference type="UniPathway" id="UPA00074">
    <property type="reaction ID" value="UER00124"/>
</dbReference>
<dbReference type="Pfam" id="PF00156">
    <property type="entry name" value="Pribosyltran"/>
    <property type="match status" value="1"/>
</dbReference>
<evidence type="ECO:0000256" key="3">
    <source>
        <dbReference type="ARBA" id="ARBA00022676"/>
    </source>
</evidence>
<dbReference type="PROSITE" id="PS51278">
    <property type="entry name" value="GATASE_TYPE_2"/>
    <property type="match status" value="1"/>
</dbReference>
<feature type="binding site" evidence="7 10">
    <location>
        <position position="367"/>
    </location>
    <ligand>
        <name>Mg(2+)</name>
        <dbReference type="ChEBI" id="CHEBI:18420"/>
    </ligand>
</feature>
<dbReference type="GO" id="GO:0006189">
    <property type="term" value="P:'de novo' IMP biosynthetic process"/>
    <property type="evidence" value="ECO:0007669"/>
    <property type="project" value="UniProtKB-UniRule"/>
</dbReference>
<evidence type="ECO:0000256" key="9">
    <source>
        <dbReference type="PIRSR" id="PIRSR000485-1"/>
    </source>
</evidence>
<evidence type="ECO:0000259" key="11">
    <source>
        <dbReference type="PROSITE" id="PS51278"/>
    </source>
</evidence>
<dbReference type="SUPFAM" id="SSF56235">
    <property type="entry name" value="N-terminal nucleophile aminohydrolases (Ntn hydrolases)"/>
    <property type="match status" value="1"/>
</dbReference>
<dbReference type="PIRSF" id="PIRSF000485">
    <property type="entry name" value="Amd_phspho_trans"/>
    <property type="match status" value="1"/>
</dbReference>
<name>A0A1M5WL20_9BURK</name>
<feature type="binding site" evidence="7 10">
    <location>
        <position position="305"/>
    </location>
    <ligand>
        <name>Mg(2+)</name>
        <dbReference type="ChEBI" id="CHEBI:18420"/>
    </ligand>
</feature>
<feature type="domain" description="Glutamine amidotransferase type-2" evidence="11">
    <location>
        <begin position="2"/>
        <end position="236"/>
    </location>
</feature>
<dbReference type="Gene3D" id="3.40.50.2020">
    <property type="match status" value="1"/>
</dbReference>
<evidence type="ECO:0000256" key="8">
    <source>
        <dbReference type="PIRNR" id="PIRNR000485"/>
    </source>
</evidence>
<feature type="active site" description="Nucleophile" evidence="7 9">
    <location>
        <position position="2"/>
    </location>
</feature>
<evidence type="ECO:0000256" key="10">
    <source>
        <dbReference type="PIRSR" id="PIRSR000485-2"/>
    </source>
</evidence>
<sequence length="499" mass="54730">MCGIVGVAGSGPVNQLIYDSLLLLQHRGQDAAGIATSHEQFFNMYKAHGLVRDVFRTRNMRSLPGNSGLGQVRYPTAGSSDSVDEAQPFYVNAPFGITFVHNGNLTNWRELREALFRVDRRHINTNSDSEVLLNVFAHELQLAANGGSLDENAIFTAVTSVHRRAKGAYAVIAQIANYGMVAFRDPFGIRPLCLGSVETDSGTEWMVASESVALTGCGFTLVRDIEPGEAVFIDLDGNMVSRQCAENPALTPCVFEYVYFARPDSLMNGVSIYDARLNMGVNLGDNVAKSLRLGEIDVVMPIPDSSRPSAMQLAARLDLSYREGFIKNRYVGRTFIMPGQAVRKKSVRQKLSAIDMEFRGKNVLLVDDSIVRGTTSREIVDMARAAGANKVYFASAAPAVRFPNVYGIDMPTQTELIATGRDTEQIAREIGADGLVYQELADLERSIRDLNPAMRDFESSCFNGRYVTGDIDAAYLERLSLTRGMRPVAGEMATSNEEQ</sequence>
<dbReference type="Pfam" id="PF13522">
    <property type="entry name" value="GATase_6"/>
    <property type="match status" value="1"/>
</dbReference>
<keyword evidence="5 7" id="KW-0658">Purine biosynthesis</keyword>
<evidence type="ECO:0000256" key="1">
    <source>
        <dbReference type="ARBA" id="ARBA00005209"/>
    </source>
</evidence>
<protein>
    <recommendedName>
        <fullName evidence="7">Amidophosphoribosyltransferase</fullName>
        <shortName evidence="7">ATase</shortName>
        <ecNumber evidence="7">2.4.2.14</ecNumber>
    </recommendedName>
    <alternativeName>
        <fullName evidence="7">Glutamine phosphoribosylpyrophosphate amidotransferase</fullName>
        <shortName evidence="7">GPATase</shortName>
    </alternativeName>
</protein>
<evidence type="ECO:0000256" key="5">
    <source>
        <dbReference type="ARBA" id="ARBA00022755"/>
    </source>
</evidence>
<dbReference type="CDD" id="cd06223">
    <property type="entry name" value="PRTases_typeI"/>
    <property type="match status" value="1"/>
</dbReference>
<evidence type="ECO:0000313" key="13">
    <source>
        <dbReference type="Proteomes" id="UP000184226"/>
    </source>
</evidence>
<dbReference type="RefSeq" id="WP_073103387.1">
    <property type="nucleotide sequence ID" value="NZ_FQXE01000005.1"/>
</dbReference>
<evidence type="ECO:0000256" key="4">
    <source>
        <dbReference type="ARBA" id="ARBA00022679"/>
    </source>
</evidence>
<keyword evidence="13" id="KW-1185">Reference proteome</keyword>
<dbReference type="InterPro" id="IPR035584">
    <property type="entry name" value="PurF_N"/>
</dbReference>
<dbReference type="SUPFAM" id="SSF53271">
    <property type="entry name" value="PRTase-like"/>
    <property type="match status" value="1"/>
</dbReference>
<dbReference type="HAMAP" id="MF_01931">
    <property type="entry name" value="PurF"/>
    <property type="match status" value="1"/>
</dbReference>
<keyword evidence="7 10" id="KW-0479">Metal-binding</keyword>
<dbReference type="AlphaFoldDB" id="A0A1M5WL20"/>
<dbReference type="STRING" id="658167.SAMN04488135_105300"/>
<dbReference type="EC" id="2.4.2.14" evidence="7"/>
<dbReference type="GO" id="GO:0009113">
    <property type="term" value="P:purine nucleobase biosynthetic process"/>
    <property type="evidence" value="ECO:0007669"/>
    <property type="project" value="UniProtKB-UniRule"/>
</dbReference>
<evidence type="ECO:0000256" key="2">
    <source>
        <dbReference type="ARBA" id="ARBA00010138"/>
    </source>
</evidence>
<keyword evidence="4 7" id="KW-0808">Transferase</keyword>
<dbReference type="InterPro" id="IPR029057">
    <property type="entry name" value="PRTase-like"/>
</dbReference>
<comment type="pathway">
    <text evidence="1 7 8">Purine metabolism; IMP biosynthesis via de novo pathway; N(1)-(5-phospho-D-ribosyl)glycinamide from 5-phospho-alpha-D-ribose 1-diphosphate: step 1/2.</text>
</comment>
<dbReference type="GO" id="GO:0004044">
    <property type="term" value="F:amidophosphoribosyltransferase activity"/>
    <property type="evidence" value="ECO:0007669"/>
    <property type="project" value="UniProtKB-UniRule"/>
</dbReference>
<evidence type="ECO:0000256" key="6">
    <source>
        <dbReference type="ARBA" id="ARBA00022962"/>
    </source>
</evidence>
<keyword evidence="7 10" id="KW-0460">Magnesium</keyword>
<organism evidence="12 13">
    <name type="scientific">Pollutimonas bauzanensis</name>
    <dbReference type="NCBI Taxonomy" id="658167"/>
    <lineage>
        <taxon>Bacteria</taxon>
        <taxon>Pseudomonadati</taxon>
        <taxon>Pseudomonadota</taxon>
        <taxon>Betaproteobacteria</taxon>
        <taxon>Burkholderiales</taxon>
        <taxon>Alcaligenaceae</taxon>
        <taxon>Pollutimonas</taxon>
    </lineage>
</organism>
<dbReference type="InterPro" id="IPR017932">
    <property type="entry name" value="GATase_2_dom"/>
</dbReference>
<comment type="caution">
    <text evidence="7">Lacks conserved residue(s) required for the propagation of feature annotation.</text>
</comment>
<dbReference type="Proteomes" id="UP000184226">
    <property type="component" value="Unassembled WGS sequence"/>
</dbReference>
<gene>
    <name evidence="7" type="primary">purF</name>
    <name evidence="12" type="ORF">SAMN04488135_105300</name>
</gene>
<evidence type="ECO:0000256" key="7">
    <source>
        <dbReference type="HAMAP-Rule" id="MF_01931"/>
    </source>
</evidence>
<dbReference type="Gene3D" id="3.60.20.10">
    <property type="entry name" value="Glutamine Phosphoribosylpyrophosphate, subunit 1, domain 1"/>
    <property type="match status" value="1"/>
</dbReference>
<dbReference type="NCBIfam" id="TIGR01134">
    <property type="entry name" value="purF"/>
    <property type="match status" value="1"/>
</dbReference>
<dbReference type="CDD" id="cd00715">
    <property type="entry name" value="GPATase_N"/>
    <property type="match status" value="1"/>
</dbReference>
<reference evidence="12 13" key="1">
    <citation type="submission" date="2016-11" db="EMBL/GenBank/DDBJ databases">
        <authorList>
            <person name="Jaros S."/>
            <person name="Januszkiewicz K."/>
            <person name="Wedrychowicz H."/>
        </authorList>
    </citation>
    <scope>NUCLEOTIDE SEQUENCE [LARGE SCALE GENOMIC DNA]</scope>
    <source>
        <strain evidence="12 13">CGMCC 1.10190</strain>
    </source>
</reference>
<dbReference type="GO" id="GO:0000287">
    <property type="term" value="F:magnesium ion binding"/>
    <property type="evidence" value="ECO:0007669"/>
    <property type="project" value="UniProtKB-UniRule"/>
</dbReference>